<evidence type="ECO:0000259" key="1">
    <source>
        <dbReference type="Pfam" id="PF02627"/>
    </source>
</evidence>
<gene>
    <name evidence="2" type="ORF">DES52_110172</name>
</gene>
<dbReference type="Gene3D" id="1.20.5.810">
    <property type="entry name" value="AhpD-like"/>
    <property type="match status" value="1"/>
</dbReference>
<dbReference type="Pfam" id="PF02627">
    <property type="entry name" value="CMD"/>
    <property type="match status" value="1"/>
</dbReference>
<feature type="domain" description="Carboxymuconolactone decarboxylase-like" evidence="1">
    <location>
        <begin position="47"/>
        <end position="94"/>
    </location>
</feature>
<dbReference type="InterPro" id="IPR004675">
    <property type="entry name" value="AhpD_core"/>
</dbReference>
<accession>A0A318S3U9</accession>
<dbReference type="AlphaFoldDB" id="A0A318S3U9"/>
<dbReference type="PANTHER" id="PTHR35446:SF2">
    <property type="entry name" value="CARBOXYMUCONOLACTONE DECARBOXYLASE-LIKE DOMAIN-CONTAINING PROTEIN"/>
    <property type="match status" value="1"/>
</dbReference>
<dbReference type="RefSeq" id="WP_110887391.1">
    <property type="nucleotide sequence ID" value="NZ_QJSX01000010.1"/>
</dbReference>
<keyword evidence="2" id="KW-0560">Oxidoreductase</keyword>
<keyword evidence="2" id="KW-0575">Peroxidase</keyword>
<dbReference type="Proteomes" id="UP000248326">
    <property type="component" value="Unassembled WGS sequence"/>
</dbReference>
<dbReference type="InterPro" id="IPR003779">
    <property type="entry name" value="CMD-like"/>
</dbReference>
<dbReference type="Gene3D" id="1.20.1290.10">
    <property type="entry name" value="AhpD-like"/>
    <property type="match status" value="1"/>
</dbReference>
<evidence type="ECO:0000313" key="3">
    <source>
        <dbReference type="Proteomes" id="UP000248326"/>
    </source>
</evidence>
<organism evidence="2 3">
    <name type="scientific">Deinococcus yavapaiensis KR-236</name>
    <dbReference type="NCBI Taxonomy" id="694435"/>
    <lineage>
        <taxon>Bacteria</taxon>
        <taxon>Thermotogati</taxon>
        <taxon>Deinococcota</taxon>
        <taxon>Deinococci</taxon>
        <taxon>Deinococcales</taxon>
        <taxon>Deinococcaceae</taxon>
        <taxon>Deinococcus</taxon>
    </lineage>
</organism>
<dbReference type="PANTHER" id="PTHR35446">
    <property type="entry name" value="SI:CH211-175M2.5"/>
    <property type="match status" value="1"/>
</dbReference>
<dbReference type="SUPFAM" id="SSF69118">
    <property type="entry name" value="AhpD-like"/>
    <property type="match status" value="1"/>
</dbReference>
<dbReference type="NCBIfam" id="TIGR01926">
    <property type="entry name" value="peroxid_rel"/>
    <property type="match status" value="1"/>
</dbReference>
<dbReference type="InterPro" id="IPR010195">
    <property type="entry name" value="Uncharacterised_peroxidase-rel"/>
</dbReference>
<keyword evidence="3" id="KW-1185">Reference proteome</keyword>
<dbReference type="NCBIfam" id="TIGR00778">
    <property type="entry name" value="ahpD_dom"/>
    <property type="match status" value="1"/>
</dbReference>
<dbReference type="GO" id="GO:0051920">
    <property type="term" value="F:peroxiredoxin activity"/>
    <property type="evidence" value="ECO:0007669"/>
    <property type="project" value="InterPro"/>
</dbReference>
<sequence>MKRLSYLAVPTEADVTPEIAALWRKAQANLGFTPNVFRAQALNAAQFWAWWKYYDLLMNKEGWLPPLEREMVATVVSSLNRCVYCLVSHASAVRVLSGDAKLADTLAIDYRQADLTLRQRAMLDFAAALTLHPDGRSPADLEALRAVGLDDHAILELTQVVAMFNATNRISSALGFVPNEEYFQLGRDAQKVEVAEEPRE</sequence>
<dbReference type="EMBL" id="QJSX01000010">
    <property type="protein sequence ID" value="PYE53188.1"/>
    <property type="molecule type" value="Genomic_DNA"/>
</dbReference>
<proteinExistence type="predicted"/>
<protein>
    <submittedName>
        <fullName evidence="2">Putative peroxidase-related enzyme</fullName>
    </submittedName>
</protein>
<dbReference type="InterPro" id="IPR029032">
    <property type="entry name" value="AhpD-like"/>
</dbReference>
<name>A0A318S3U9_9DEIO</name>
<evidence type="ECO:0000313" key="2">
    <source>
        <dbReference type="EMBL" id="PYE53188.1"/>
    </source>
</evidence>
<reference evidence="2 3" key="1">
    <citation type="submission" date="2018-06" db="EMBL/GenBank/DDBJ databases">
        <title>Genomic Encyclopedia of Type Strains, Phase IV (KMG-IV): sequencing the most valuable type-strain genomes for metagenomic binning, comparative biology and taxonomic classification.</title>
        <authorList>
            <person name="Goeker M."/>
        </authorList>
    </citation>
    <scope>NUCLEOTIDE SEQUENCE [LARGE SCALE GENOMIC DNA]</scope>
    <source>
        <strain evidence="2 3">DSM 18048</strain>
    </source>
</reference>
<comment type="caution">
    <text evidence="2">The sequence shown here is derived from an EMBL/GenBank/DDBJ whole genome shotgun (WGS) entry which is preliminary data.</text>
</comment>
<dbReference type="OrthoDB" id="9810664at2"/>